<keyword evidence="3" id="KW-0677">Repeat</keyword>
<dbReference type="STRING" id="1121416.SAMN02745220_03228"/>
<dbReference type="Gene3D" id="1.10.1060.10">
    <property type="entry name" value="Alpha-helical ferredoxin"/>
    <property type="match status" value="1"/>
</dbReference>
<dbReference type="PANTHER" id="PTHR32479">
    <property type="entry name" value="GLYCOLATE OXIDASE IRON-SULFUR SUBUNIT"/>
    <property type="match status" value="1"/>
</dbReference>
<comment type="function">
    <text evidence="6">Component of a complex that catalyzes the oxidation of glycolate to glyoxylate.</text>
</comment>
<dbReference type="Pfam" id="PF13183">
    <property type="entry name" value="Fer4_8"/>
    <property type="match status" value="1"/>
</dbReference>
<dbReference type="SUPFAM" id="SSF46548">
    <property type="entry name" value="alpha-helical ferredoxin"/>
    <property type="match status" value="1"/>
</dbReference>
<dbReference type="RefSeq" id="WP_073614696.1">
    <property type="nucleotide sequence ID" value="NZ_FRFE01000016.1"/>
</dbReference>
<keyword evidence="5 6" id="KW-0411">Iron-sulfur</keyword>
<gene>
    <name evidence="8" type="ORF">SAMN02745220_03228</name>
</gene>
<dbReference type="Pfam" id="PF02754">
    <property type="entry name" value="CCG"/>
    <property type="match status" value="2"/>
</dbReference>
<dbReference type="PIRSF" id="PIRSF000139">
    <property type="entry name" value="Glc_ox_4Fe-4S"/>
    <property type="match status" value="1"/>
</dbReference>
<evidence type="ECO:0000256" key="3">
    <source>
        <dbReference type="ARBA" id="ARBA00022737"/>
    </source>
</evidence>
<comment type="catalytic activity">
    <reaction evidence="6">
        <text>(R)-lactate + A = pyruvate + AH2</text>
        <dbReference type="Rhea" id="RHEA:15089"/>
        <dbReference type="ChEBI" id="CHEBI:13193"/>
        <dbReference type="ChEBI" id="CHEBI:15361"/>
        <dbReference type="ChEBI" id="CHEBI:16004"/>
        <dbReference type="ChEBI" id="CHEBI:17499"/>
    </reaction>
</comment>
<dbReference type="GO" id="GO:0019154">
    <property type="term" value="F:glycolate dehydrogenase activity"/>
    <property type="evidence" value="ECO:0007669"/>
    <property type="project" value="UniProtKB-EC"/>
</dbReference>
<dbReference type="GO" id="GO:0046872">
    <property type="term" value="F:metal ion binding"/>
    <property type="evidence" value="ECO:0007669"/>
    <property type="project" value="UniProtKB-UniRule"/>
</dbReference>
<dbReference type="Proteomes" id="UP000184603">
    <property type="component" value="Unassembled WGS sequence"/>
</dbReference>
<evidence type="ECO:0000256" key="2">
    <source>
        <dbReference type="ARBA" id="ARBA00022723"/>
    </source>
</evidence>
<dbReference type="EMBL" id="FRFE01000016">
    <property type="protein sequence ID" value="SHO50032.1"/>
    <property type="molecule type" value="Genomic_DNA"/>
</dbReference>
<evidence type="ECO:0000313" key="8">
    <source>
        <dbReference type="EMBL" id="SHO50032.1"/>
    </source>
</evidence>
<dbReference type="GO" id="GO:0051539">
    <property type="term" value="F:4 iron, 4 sulfur cluster binding"/>
    <property type="evidence" value="ECO:0007669"/>
    <property type="project" value="UniProtKB-UniRule"/>
</dbReference>
<keyword evidence="6" id="KW-0249">Electron transport</keyword>
<dbReference type="InterPro" id="IPR009051">
    <property type="entry name" value="Helical_ferredxn"/>
</dbReference>
<organism evidence="8 9">
    <name type="scientific">Desulfopila aestuarii DSM 18488</name>
    <dbReference type="NCBI Taxonomy" id="1121416"/>
    <lineage>
        <taxon>Bacteria</taxon>
        <taxon>Pseudomonadati</taxon>
        <taxon>Thermodesulfobacteriota</taxon>
        <taxon>Desulfobulbia</taxon>
        <taxon>Desulfobulbales</taxon>
        <taxon>Desulfocapsaceae</taxon>
        <taxon>Desulfopila</taxon>
    </lineage>
</organism>
<dbReference type="InterPro" id="IPR012257">
    <property type="entry name" value="Glc_ox_4Fe-4S"/>
</dbReference>
<keyword evidence="6" id="KW-0813">Transport</keyword>
<keyword evidence="1 6" id="KW-0004">4Fe-4S</keyword>
<reference evidence="8 9" key="1">
    <citation type="submission" date="2016-12" db="EMBL/GenBank/DDBJ databases">
        <authorList>
            <person name="Song W.-J."/>
            <person name="Kurnit D.M."/>
        </authorList>
    </citation>
    <scope>NUCLEOTIDE SEQUENCE [LARGE SCALE GENOMIC DNA]</scope>
    <source>
        <strain evidence="8 9">DSM 18488</strain>
    </source>
</reference>
<dbReference type="AlphaFoldDB" id="A0A1M7YBM3"/>
<keyword evidence="2 6" id="KW-0479">Metal-binding</keyword>
<comment type="cofactor">
    <cofactor evidence="6">
        <name>[4Fe-4S] cluster</name>
        <dbReference type="ChEBI" id="CHEBI:49883"/>
    </cofactor>
    <text evidence="6">Binds 2 [4Fe-4S] clusters.</text>
</comment>
<dbReference type="InterPro" id="IPR004017">
    <property type="entry name" value="Cys_rich_dom"/>
</dbReference>
<keyword evidence="9" id="KW-1185">Reference proteome</keyword>
<evidence type="ECO:0000256" key="6">
    <source>
        <dbReference type="PIRNR" id="PIRNR000139"/>
    </source>
</evidence>
<evidence type="ECO:0000313" key="9">
    <source>
        <dbReference type="Proteomes" id="UP000184603"/>
    </source>
</evidence>
<accession>A0A1M7YBM3</accession>
<evidence type="ECO:0000256" key="5">
    <source>
        <dbReference type="ARBA" id="ARBA00023014"/>
    </source>
</evidence>
<proteinExistence type="predicted"/>
<evidence type="ECO:0000259" key="7">
    <source>
        <dbReference type="PROSITE" id="PS51379"/>
    </source>
</evidence>
<feature type="domain" description="4Fe-4S ferredoxin-type" evidence="7">
    <location>
        <begin position="47"/>
        <end position="78"/>
    </location>
</feature>
<dbReference type="PROSITE" id="PS51379">
    <property type="entry name" value="4FE4S_FER_2"/>
    <property type="match status" value="2"/>
</dbReference>
<protein>
    <recommendedName>
        <fullName evidence="6">Glycolate oxidase iron-sulfur subunit</fullName>
        <ecNumber evidence="6">1.1.99.14</ecNumber>
    </recommendedName>
</protein>
<dbReference type="EC" id="1.1.99.14" evidence="6"/>
<dbReference type="InterPro" id="IPR017900">
    <property type="entry name" value="4Fe4S_Fe_S_CS"/>
</dbReference>
<dbReference type="OrthoDB" id="5289041at2"/>
<dbReference type="PANTHER" id="PTHR32479:SF20">
    <property type="entry name" value="GLYCOLATE OXIDASE IRON-SULFUR SUBUNIT"/>
    <property type="match status" value="1"/>
</dbReference>
<evidence type="ECO:0000256" key="4">
    <source>
        <dbReference type="ARBA" id="ARBA00023004"/>
    </source>
</evidence>
<dbReference type="PROSITE" id="PS00198">
    <property type="entry name" value="4FE4S_FER_1"/>
    <property type="match status" value="2"/>
</dbReference>
<dbReference type="InterPro" id="IPR017896">
    <property type="entry name" value="4Fe4S_Fe-S-bd"/>
</dbReference>
<name>A0A1M7YBM3_9BACT</name>
<comment type="catalytic activity">
    <reaction evidence="6">
        <text>glycolate + A = glyoxylate + AH2</text>
        <dbReference type="Rhea" id="RHEA:21264"/>
        <dbReference type="ChEBI" id="CHEBI:13193"/>
        <dbReference type="ChEBI" id="CHEBI:17499"/>
        <dbReference type="ChEBI" id="CHEBI:29805"/>
        <dbReference type="ChEBI" id="CHEBI:36655"/>
        <dbReference type="EC" id="1.1.99.14"/>
    </reaction>
</comment>
<evidence type="ECO:0000256" key="1">
    <source>
        <dbReference type="ARBA" id="ARBA00022485"/>
    </source>
</evidence>
<feature type="domain" description="4Fe-4S ferredoxin-type" evidence="7">
    <location>
        <begin position="1"/>
        <end position="27"/>
    </location>
</feature>
<keyword evidence="4 6" id="KW-0408">Iron</keyword>
<sequence length="411" mass="45003">MSGTGNCGKCGICLSVCPVYAVLKEEQNSPRARVQLIKAYKNKKLPSSPLLKELIAKCLMCGSCAANCPSGVDHYSQFMEMRSQLIEKHGDRLEIRGLVYLLAKEQRLRLAMGAARMGQAVVPSAFQKKYRLGNIPVKNYPKLNKKPFRAEVPEEIPPISQERGTVLYFTGCGTNYIFGETGHAALKILSRLGYRVLIPQKQTCCSIPMLFHGGVEEARENIIANIECLQHENACAVLVDCPTCGSALRDEFPAMMRKYGLDDAVAEQIAAKTQDMTAFIADHLDQLTFRQEDAEPARVGYHLPCHLKNAAGSSEAILRQIPTIDYVQLANSGDCCGGGGTFFYEYPELSGQIAAAKIASIRESGAQIWLTDCPVCRINLAGQLAEEDGIAMMHPLSLLAGLLDELDKQVL</sequence>